<comment type="similarity">
    <text evidence="1">Belongs to the AB hydrolase superfamily. AB hydrolase 4 family.</text>
</comment>
<keyword evidence="5" id="KW-1185">Reference proteome</keyword>
<dbReference type="OMA" id="NFVEFHF"/>
<feature type="active site" description="Charge relay system" evidence="2">
    <location>
        <position position="211"/>
    </location>
</feature>
<dbReference type="SUPFAM" id="SSF53474">
    <property type="entry name" value="alpha/beta-Hydrolases"/>
    <property type="match status" value="1"/>
</dbReference>
<name>A0A0V0R211_PSEPJ</name>
<evidence type="ECO:0000259" key="3">
    <source>
        <dbReference type="Pfam" id="PF00561"/>
    </source>
</evidence>
<accession>A0A0V0R211</accession>
<dbReference type="Gene3D" id="3.40.50.1820">
    <property type="entry name" value="alpha/beta hydrolase"/>
    <property type="match status" value="1"/>
</dbReference>
<evidence type="ECO:0000313" key="5">
    <source>
        <dbReference type="Proteomes" id="UP000054937"/>
    </source>
</evidence>
<dbReference type="Proteomes" id="UP000054937">
    <property type="component" value="Unassembled WGS sequence"/>
</dbReference>
<dbReference type="EMBL" id="LDAU01000070">
    <property type="protein sequence ID" value="KRX08197.1"/>
    <property type="molecule type" value="Genomic_DNA"/>
</dbReference>
<evidence type="ECO:0000313" key="4">
    <source>
        <dbReference type="EMBL" id="KRX08197.1"/>
    </source>
</evidence>
<feature type="domain" description="AB hydrolase-1" evidence="3">
    <location>
        <begin position="134"/>
        <end position="238"/>
    </location>
</feature>
<gene>
    <name evidence="4" type="ORF">PPERSA_12352</name>
</gene>
<protein>
    <recommendedName>
        <fullName evidence="3">AB hydrolase-1 domain-containing protein</fullName>
    </recommendedName>
</protein>
<feature type="active site" description="Charge relay system" evidence="2">
    <location>
        <position position="367"/>
    </location>
</feature>
<dbReference type="Pfam" id="PF00561">
    <property type="entry name" value="Abhydrolase_1"/>
    <property type="match status" value="1"/>
</dbReference>
<reference evidence="4 5" key="1">
    <citation type="journal article" date="2015" name="Sci. Rep.">
        <title>Genome of the facultative scuticociliatosis pathogen Pseudocohnilembus persalinus provides insight into its virulence through horizontal gene transfer.</title>
        <authorList>
            <person name="Xiong J."/>
            <person name="Wang G."/>
            <person name="Cheng J."/>
            <person name="Tian M."/>
            <person name="Pan X."/>
            <person name="Warren A."/>
            <person name="Jiang C."/>
            <person name="Yuan D."/>
            <person name="Miao W."/>
        </authorList>
    </citation>
    <scope>NUCLEOTIDE SEQUENCE [LARGE SCALE GENOMIC DNA]</scope>
    <source>
        <strain evidence="4">36N120E</strain>
    </source>
</reference>
<dbReference type="PANTHER" id="PTHR10794">
    <property type="entry name" value="ABHYDROLASE DOMAIN-CONTAINING PROTEIN"/>
    <property type="match status" value="1"/>
</dbReference>
<dbReference type="OrthoDB" id="247542at2759"/>
<proteinExistence type="inferred from homology"/>
<evidence type="ECO:0000256" key="2">
    <source>
        <dbReference type="PIRSR" id="PIRSR005211-1"/>
    </source>
</evidence>
<dbReference type="AlphaFoldDB" id="A0A0V0R211"/>
<dbReference type="InterPro" id="IPR050960">
    <property type="entry name" value="AB_hydrolase_4_sf"/>
</dbReference>
<feature type="active site" description="Charge relay system" evidence="2">
    <location>
        <position position="338"/>
    </location>
</feature>
<dbReference type="InParanoid" id="A0A0V0R211"/>
<dbReference type="PIRSF" id="PIRSF005211">
    <property type="entry name" value="Ab_hydro_YheT"/>
    <property type="match status" value="1"/>
</dbReference>
<dbReference type="InterPro" id="IPR029058">
    <property type="entry name" value="AB_hydrolase_fold"/>
</dbReference>
<sequence length="406" mass="47044">MSTPLHLSPQIVLYQIFSICLQYILLDLQKKLLEKIFEEKKETTLFTSLCTFQSNQSSQIFSGHFEKFWPTFGLHFGFLQTIVSTFLPINKDIDFKTENVVDPDDVKVGITIAWPFYKDKQKQENISYKENVFVFILPGLTGEPSSSYINYLVDQCIQNHLQPIVYNYRVFSPSLRLNPEEDVDIIHDLEFTLQYIKKKFPNHSIYGIGHSYGANQIVNYMGQYKEASLFEAGISLGNPYNMTVSSEHIRGTVFDFLMAKVLSKGLLRVKDALKEVELERGFNIEEAMRAKKVYDFDHNITRHLYGYESVAAYYEHFGSSNKVGTIKKPLLGISSIDDDVCTMKAIPQEEFKNNENLILYLTPRGGHIGWVEGPIWNMRPWFPRPCIQFIKSIIELQEKQQQQKTY</sequence>
<dbReference type="GO" id="GO:0047372">
    <property type="term" value="F:monoacylglycerol lipase activity"/>
    <property type="evidence" value="ECO:0007669"/>
    <property type="project" value="TreeGrafter"/>
</dbReference>
<dbReference type="GO" id="GO:0034338">
    <property type="term" value="F:short-chain carboxylesterase activity"/>
    <property type="evidence" value="ECO:0007669"/>
    <property type="project" value="TreeGrafter"/>
</dbReference>
<dbReference type="InterPro" id="IPR012020">
    <property type="entry name" value="ABHD4"/>
</dbReference>
<comment type="caution">
    <text evidence="4">The sequence shown here is derived from an EMBL/GenBank/DDBJ whole genome shotgun (WGS) entry which is preliminary data.</text>
</comment>
<dbReference type="InterPro" id="IPR000073">
    <property type="entry name" value="AB_hydrolase_1"/>
</dbReference>
<dbReference type="PANTHER" id="PTHR10794:SF63">
    <property type="entry name" value="ALPHA_BETA HYDROLASE 1, ISOFORM A"/>
    <property type="match status" value="1"/>
</dbReference>
<organism evidence="4 5">
    <name type="scientific">Pseudocohnilembus persalinus</name>
    <name type="common">Ciliate</name>
    <dbReference type="NCBI Taxonomy" id="266149"/>
    <lineage>
        <taxon>Eukaryota</taxon>
        <taxon>Sar</taxon>
        <taxon>Alveolata</taxon>
        <taxon>Ciliophora</taxon>
        <taxon>Intramacronucleata</taxon>
        <taxon>Oligohymenophorea</taxon>
        <taxon>Scuticociliatia</taxon>
        <taxon>Philasterida</taxon>
        <taxon>Pseudocohnilembidae</taxon>
        <taxon>Pseudocohnilembus</taxon>
    </lineage>
</organism>
<evidence type="ECO:0000256" key="1">
    <source>
        <dbReference type="ARBA" id="ARBA00010884"/>
    </source>
</evidence>